<dbReference type="GO" id="GO:0019288">
    <property type="term" value="P:isopentenyl diphosphate biosynthetic process, methylerythritol 4-phosphate pathway"/>
    <property type="evidence" value="ECO:0007669"/>
    <property type="project" value="UniProtKB-UniRule"/>
</dbReference>
<dbReference type="InterPro" id="IPR029044">
    <property type="entry name" value="Nucleotide-diphossugar_trans"/>
</dbReference>
<dbReference type="InterPro" id="IPR001228">
    <property type="entry name" value="IspD"/>
</dbReference>
<keyword evidence="9" id="KW-1185">Reference proteome</keyword>
<organism evidence="8 9">
    <name type="scientific">Solimonas marina</name>
    <dbReference type="NCBI Taxonomy" id="2714601"/>
    <lineage>
        <taxon>Bacteria</taxon>
        <taxon>Pseudomonadati</taxon>
        <taxon>Pseudomonadota</taxon>
        <taxon>Gammaproteobacteria</taxon>
        <taxon>Nevskiales</taxon>
        <taxon>Nevskiaceae</taxon>
        <taxon>Solimonas</taxon>
    </lineage>
</organism>
<dbReference type="CDD" id="cd02516">
    <property type="entry name" value="CDP-ME_synthetase"/>
    <property type="match status" value="1"/>
</dbReference>
<accession>A0A969WC53</accession>
<comment type="similarity">
    <text evidence="3 7">Belongs to the IspD/TarI cytidylyltransferase family. IspD subfamily.</text>
</comment>
<evidence type="ECO:0000256" key="5">
    <source>
        <dbReference type="ARBA" id="ARBA00022695"/>
    </source>
</evidence>
<dbReference type="AlphaFoldDB" id="A0A969WC53"/>
<comment type="catalytic activity">
    <reaction evidence="1 7">
        <text>2-C-methyl-D-erythritol 4-phosphate + CTP + H(+) = 4-CDP-2-C-methyl-D-erythritol + diphosphate</text>
        <dbReference type="Rhea" id="RHEA:13429"/>
        <dbReference type="ChEBI" id="CHEBI:15378"/>
        <dbReference type="ChEBI" id="CHEBI:33019"/>
        <dbReference type="ChEBI" id="CHEBI:37563"/>
        <dbReference type="ChEBI" id="CHEBI:57823"/>
        <dbReference type="ChEBI" id="CHEBI:58262"/>
        <dbReference type="EC" id="2.7.7.60"/>
    </reaction>
</comment>
<evidence type="ECO:0000313" key="8">
    <source>
        <dbReference type="EMBL" id="NKF24482.1"/>
    </source>
</evidence>
<dbReference type="NCBIfam" id="TIGR00453">
    <property type="entry name" value="ispD"/>
    <property type="match status" value="1"/>
</dbReference>
<proteinExistence type="inferred from homology"/>
<comment type="caution">
    <text evidence="8">The sequence shown here is derived from an EMBL/GenBank/DDBJ whole genome shotgun (WGS) entry which is preliminary data.</text>
</comment>
<keyword evidence="5 7" id="KW-0548">Nucleotidyltransferase</keyword>
<comment type="pathway">
    <text evidence="2 7">Isoprenoid biosynthesis; isopentenyl diphosphate biosynthesis via DXP pathway; isopentenyl diphosphate from 1-deoxy-D-xylulose 5-phosphate: step 2/6.</text>
</comment>
<keyword evidence="4 7" id="KW-0808">Transferase</keyword>
<feature type="site" description="Transition state stabilizer" evidence="7">
    <location>
        <position position="27"/>
    </location>
</feature>
<evidence type="ECO:0000256" key="2">
    <source>
        <dbReference type="ARBA" id="ARBA00004787"/>
    </source>
</evidence>
<protein>
    <recommendedName>
        <fullName evidence="7">2-C-methyl-D-erythritol 4-phosphate cytidylyltransferase</fullName>
        <ecNumber evidence="7">2.7.7.60</ecNumber>
    </recommendedName>
    <alternativeName>
        <fullName evidence="7">4-diphosphocytidyl-2C-methyl-D-erythritol synthase</fullName>
    </alternativeName>
    <alternativeName>
        <fullName evidence="7">MEP cytidylyltransferase</fullName>
        <shortName evidence="7">MCT</shortName>
    </alternativeName>
</protein>
<evidence type="ECO:0000256" key="7">
    <source>
        <dbReference type="HAMAP-Rule" id="MF_00108"/>
    </source>
</evidence>
<feature type="site" description="Transition state stabilizer" evidence="7">
    <location>
        <position position="20"/>
    </location>
</feature>
<keyword evidence="6 7" id="KW-0414">Isoprene biosynthesis</keyword>
<evidence type="ECO:0000313" key="9">
    <source>
        <dbReference type="Proteomes" id="UP000653472"/>
    </source>
</evidence>
<gene>
    <name evidence="7 8" type="primary">ispD</name>
    <name evidence="8" type="ORF">G7Y82_19395</name>
</gene>
<dbReference type="PROSITE" id="PS01295">
    <property type="entry name" value="ISPD"/>
    <property type="match status" value="1"/>
</dbReference>
<evidence type="ECO:0000256" key="4">
    <source>
        <dbReference type="ARBA" id="ARBA00022679"/>
    </source>
</evidence>
<sequence length="240" mass="26415">MSSSNARYWAVIPAAGGGTRMASGRPKQYLPLQGRALIEWSLAPFLEAEWIDGVVIVLARSDVEFAKLPIAGHPRIVTTTGGAARADSVLAGLEAVAARTRGFRHVHVLVHDAARPCVQAADIDRLCEDADDEHGGILALPVTDTLKRGRQNRIAETVDRATLWRAQTPQLFRLGLLMEALLDCKADKLEVTDEASAMERRGYRPRLVRGSEANIKVTYPDDLELAQFWLRQRTRRGGEA</sequence>
<feature type="site" description="Positions MEP for the nucleophilic attack" evidence="7">
    <location>
        <position position="160"/>
    </location>
</feature>
<dbReference type="Proteomes" id="UP000653472">
    <property type="component" value="Unassembled WGS sequence"/>
</dbReference>
<dbReference type="FunFam" id="3.90.550.10:FF:000003">
    <property type="entry name" value="2-C-methyl-D-erythritol 4-phosphate cytidylyltransferase"/>
    <property type="match status" value="1"/>
</dbReference>
<reference evidence="8" key="1">
    <citation type="submission" date="2020-03" db="EMBL/GenBank/DDBJ databases">
        <title>Solimonas marina sp. nov., isolated from deep seawater of the Pacific Ocean.</title>
        <authorList>
            <person name="Liu X."/>
            <person name="Lai Q."/>
            <person name="Sun F."/>
            <person name="Gai Y."/>
            <person name="Li G."/>
            <person name="Shao Z."/>
        </authorList>
    </citation>
    <scope>NUCLEOTIDE SEQUENCE</scope>
    <source>
        <strain evidence="8">C16B3</strain>
    </source>
</reference>
<dbReference type="EC" id="2.7.7.60" evidence="7"/>
<evidence type="ECO:0000256" key="1">
    <source>
        <dbReference type="ARBA" id="ARBA00001282"/>
    </source>
</evidence>
<feature type="site" description="Positions MEP for the nucleophilic attack" evidence="7">
    <location>
        <position position="216"/>
    </location>
</feature>
<dbReference type="HAMAP" id="MF_00108">
    <property type="entry name" value="IspD"/>
    <property type="match status" value="1"/>
</dbReference>
<dbReference type="PANTHER" id="PTHR32125">
    <property type="entry name" value="2-C-METHYL-D-ERYTHRITOL 4-PHOSPHATE CYTIDYLYLTRANSFERASE, CHLOROPLASTIC"/>
    <property type="match status" value="1"/>
</dbReference>
<dbReference type="InterPro" id="IPR034683">
    <property type="entry name" value="IspD/TarI"/>
</dbReference>
<dbReference type="Pfam" id="PF01128">
    <property type="entry name" value="IspD"/>
    <property type="match status" value="1"/>
</dbReference>
<dbReference type="InterPro" id="IPR050088">
    <property type="entry name" value="IspD/TarI_cytidylyltransf_bact"/>
</dbReference>
<dbReference type="RefSeq" id="WP_168149784.1">
    <property type="nucleotide sequence ID" value="NZ_JAAVXB010000015.1"/>
</dbReference>
<evidence type="ECO:0000256" key="6">
    <source>
        <dbReference type="ARBA" id="ARBA00023229"/>
    </source>
</evidence>
<dbReference type="InterPro" id="IPR018294">
    <property type="entry name" value="ISPD_synthase_CS"/>
</dbReference>
<dbReference type="PANTHER" id="PTHR32125:SF4">
    <property type="entry name" value="2-C-METHYL-D-ERYTHRITOL 4-PHOSPHATE CYTIDYLYLTRANSFERASE, CHLOROPLASTIC"/>
    <property type="match status" value="1"/>
</dbReference>
<evidence type="ECO:0000256" key="3">
    <source>
        <dbReference type="ARBA" id="ARBA00009789"/>
    </source>
</evidence>
<dbReference type="GO" id="GO:0050518">
    <property type="term" value="F:2-C-methyl-D-erythritol 4-phosphate cytidylyltransferase activity"/>
    <property type="evidence" value="ECO:0007669"/>
    <property type="project" value="UniProtKB-UniRule"/>
</dbReference>
<name>A0A969WC53_9GAMM</name>
<dbReference type="Gene3D" id="3.90.550.10">
    <property type="entry name" value="Spore Coat Polysaccharide Biosynthesis Protein SpsA, Chain A"/>
    <property type="match status" value="1"/>
</dbReference>
<dbReference type="SUPFAM" id="SSF53448">
    <property type="entry name" value="Nucleotide-diphospho-sugar transferases"/>
    <property type="match status" value="1"/>
</dbReference>
<comment type="function">
    <text evidence="7">Catalyzes the formation of 4-diphosphocytidyl-2-C-methyl-D-erythritol from CTP and 2-C-methyl-D-erythritol 4-phosphate (MEP).</text>
</comment>
<dbReference type="EMBL" id="JAAVXB010000015">
    <property type="protein sequence ID" value="NKF24482.1"/>
    <property type="molecule type" value="Genomic_DNA"/>
</dbReference>